<evidence type="ECO:0000313" key="18">
    <source>
        <dbReference type="Proteomes" id="UP001179121"/>
    </source>
</evidence>
<comment type="cofactor">
    <cofactor evidence="1">
        <name>Mn(2+)</name>
        <dbReference type="ChEBI" id="CHEBI:29035"/>
    </cofactor>
</comment>
<dbReference type="InterPro" id="IPR013815">
    <property type="entry name" value="ATP_grasp_subdomain_1"/>
</dbReference>
<dbReference type="EC" id="6.3.4.13" evidence="4 14"/>
<keyword evidence="6" id="KW-0479">Metal-binding</keyword>
<evidence type="ECO:0000256" key="11">
    <source>
        <dbReference type="ARBA" id="ARBA00038345"/>
    </source>
</evidence>
<dbReference type="SMART" id="SM01209">
    <property type="entry name" value="GARS_A"/>
    <property type="match status" value="1"/>
</dbReference>
<keyword evidence="10" id="KW-0464">Manganese</keyword>
<dbReference type="Gene3D" id="3.30.470.20">
    <property type="entry name" value="ATP-grasp fold, B domain"/>
    <property type="match status" value="1"/>
</dbReference>
<dbReference type="AlphaFoldDB" id="A0AA86N0H1"/>
<keyword evidence="9 15" id="KW-0067">ATP-binding</keyword>
<accession>A0AA86N0H1</accession>
<dbReference type="Gene3D" id="3.90.600.10">
    <property type="entry name" value="Phosphoribosylglycinamide synthetase, C-terminal domain"/>
    <property type="match status" value="1"/>
</dbReference>
<gene>
    <name evidence="14" type="primary">purD</name>
    <name evidence="17" type="ORF">DNFV4_02913</name>
</gene>
<dbReference type="InterPro" id="IPR020562">
    <property type="entry name" value="PRibGlycinamide_synth_N"/>
</dbReference>
<comment type="cofactor">
    <cofactor evidence="2">
        <name>Mg(2+)</name>
        <dbReference type="ChEBI" id="CHEBI:18420"/>
    </cofactor>
</comment>
<dbReference type="Gene3D" id="3.40.50.20">
    <property type="match status" value="1"/>
</dbReference>
<evidence type="ECO:0000256" key="1">
    <source>
        <dbReference type="ARBA" id="ARBA00001936"/>
    </source>
</evidence>
<evidence type="ECO:0000256" key="8">
    <source>
        <dbReference type="ARBA" id="ARBA00022755"/>
    </source>
</evidence>
<evidence type="ECO:0000256" key="4">
    <source>
        <dbReference type="ARBA" id="ARBA00013255"/>
    </source>
</evidence>
<dbReference type="SUPFAM" id="SSF52440">
    <property type="entry name" value="PreATP-grasp domain"/>
    <property type="match status" value="1"/>
</dbReference>
<dbReference type="SMART" id="SM01210">
    <property type="entry name" value="GARS_C"/>
    <property type="match status" value="1"/>
</dbReference>
<dbReference type="EMBL" id="OX365700">
    <property type="protein sequence ID" value="CAI4032483.1"/>
    <property type="molecule type" value="Genomic_DNA"/>
</dbReference>
<dbReference type="PROSITE" id="PS50975">
    <property type="entry name" value="ATP_GRASP"/>
    <property type="match status" value="1"/>
</dbReference>
<protein>
    <recommendedName>
        <fullName evidence="4 14">Phosphoribosylamine--glycine ligase</fullName>
        <ecNumber evidence="4 14">6.3.4.13</ecNumber>
    </recommendedName>
    <alternativeName>
        <fullName evidence="14">GARS</fullName>
    </alternativeName>
    <alternativeName>
        <fullName evidence="12 14">Glycinamide ribonucleotide synthetase</fullName>
    </alternativeName>
    <alternativeName>
        <fullName evidence="13 14">Phosphoribosylglycinamide synthetase</fullName>
    </alternativeName>
</protein>
<comment type="catalytic activity">
    <reaction evidence="14">
        <text>5-phospho-beta-D-ribosylamine + glycine + ATP = N(1)-(5-phospho-beta-D-ribosyl)glycinamide + ADP + phosphate + H(+)</text>
        <dbReference type="Rhea" id="RHEA:17453"/>
        <dbReference type="ChEBI" id="CHEBI:15378"/>
        <dbReference type="ChEBI" id="CHEBI:30616"/>
        <dbReference type="ChEBI" id="CHEBI:43474"/>
        <dbReference type="ChEBI" id="CHEBI:57305"/>
        <dbReference type="ChEBI" id="CHEBI:58681"/>
        <dbReference type="ChEBI" id="CHEBI:143788"/>
        <dbReference type="ChEBI" id="CHEBI:456216"/>
        <dbReference type="EC" id="6.3.4.13"/>
    </reaction>
</comment>
<comment type="similarity">
    <text evidence="11 14">Belongs to the GARS family.</text>
</comment>
<dbReference type="InterPro" id="IPR011054">
    <property type="entry name" value="Rudment_hybrid_motif"/>
</dbReference>
<evidence type="ECO:0000313" key="17">
    <source>
        <dbReference type="EMBL" id="CAI4032483.1"/>
    </source>
</evidence>
<sequence>MNILVIGSGGREHAMVWRLAQSPRLTRLYCAPGNGGIAQQATCVPIAAEDVAGLKAFVQREGIDLTVVGPEAPLAAGIADEFRKAKLKIFGPTALAAQVESSKIFTKELLTSHQIPTARAQSFDQVEPALAYLRDQPLPIVIKADGLAQGKGVVVATTAAQAEDAVRDSLERHLFGAAGRRVLIEQFLDGEELTVMAVTDGKTVIPMLPAQDHKRVGDGDTGPNTGGMGAYAPAPLGSAALIERVQRTVLQPTVDALSRMGRPFQGVLYAGLMIVKGEPYVLEFNARLGDPETQAVLPLLKTDLVDVIEAVVEHRLDQCRIEWHPLTAVCVVLTSGGYPGSYRHGCPISGLAAARQDDGHHTIVFHAGTAVTDGSLVTAGGRVLGVTGLGSTLLEARERAYAAVRPIQFDGRHFRTDIAMRALRQSRA</sequence>
<evidence type="ECO:0000256" key="14">
    <source>
        <dbReference type="HAMAP-Rule" id="MF_00138"/>
    </source>
</evidence>
<dbReference type="PANTHER" id="PTHR43472">
    <property type="entry name" value="PHOSPHORIBOSYLAMINE--GLYCINE LIGASE"/>
    <property type="match status" value="1"/>
</dbReference>
<evidence type="ECO:0000256" key="7">
    <source>
        <dbReference type="ARBA" id="ARBA00022741"/>
    </source>
</evidence>
<evidence type="ECO:0000256" key="15">
    <source>
        <dbReference type="PROSITE-ProRule" id="PRU00409"/>
    </source>
</evidence>
<dbReference type="Pfam" id="PF02843">
    <property type="entry name" value="GARS_C"/>
    <property type="match status" value="1"/>
</dbReference>
<dbReference type="KEGG" id="nti:DNFV4_02913"/>
<dbReference type="GO" id="GO:0004637">
    <property type="term" value="F:phosphoribosylamine-glycine ligase activity"/>
    <property type="evidence" value="ECO:0007669"/>
    <property type="project" value="UniProtKB-UniRule"/>
</dbReference>
<keyword evidence="7 15" id="KW-0547">Nucleotide-binding</keyword>
<dbReference type="Pfam" id="PF02844">
    <property type="entry name" value="GARS_N"/>
    <property type="match status" value="1"/>
</dbReference>
<organism evidence="17 18">
    <name type="scientific">Nitrospira tepida</name>
    <dbReference type="NCBI Taxonomy" id="2973512"/>
    <lineage>
        <taxon>Bacteria</taxon>
        <taxon>Pseudomonadati</taxon>
        <taxon>Nitrospirota</taxon>
        <taxon>Nitrospiria</taxon>
        <taxon>Nitrospirales</taxon>
        <taxon>Nitrospiraceae</taxon>
        <taxon>Nitrospira</taxon>
    </lineage>
</organism>
<evidence type="ECO:0000256" key="3">
    <source>
        <dbReference type="ARBA" id="ARBA00005174"/>
    </source>
</evidence>
<keyword evidence="5 14" id="KW-0436">Ligase</keyword>
<dbReference type="SUPFAM" id="SSF56059">
    <property type="entry name" value="Glutathione synthetase ATP-binding domain-like"/>
    <property type="match status" value="1"/>
</dbReference>
<dbReference type="HAMAP" id="MF_00138">
    <property type="entry name" value="GARS"/>
    <property type="match status" value="1"/>
</dbReference>
<keyword evidence="18" id="KW-1185">Reference proteome</keyword>
<evidence type="ECO:0000256" key="5">
    <source>
        <dbReference type="ARBA" id="ARBA00022598"/>
    </source>
</evidence>
<name>A0AA86N0H1_9BACT</name>
<dbReference type="GO" id="GO:0009113">
    <property type="term" value="P:purine nucleobase biosynthetic process"/>
    <property type="evidence" value="ECO:0007669"/>
    <property type="project" value="InterPro"/>
</dbReference>
<dbReference type="NCBIfam" id="TIGR00877">
    <property type="entry name" value="purD"/>
    <property type="match status" value="1"/>
</dbReference>
<dbReference type="InterPro" id="IPR000115">
    <property type="entry name" value="PRibGlycinamide_synth"/>
</dbReference>
<dbReference type="InterPro" id="IPR037123">
    <property type="entry name" value="PRibGlycinamide_synth_C_sf"/>
</dbReference>
<evidence type="ECO:0000256" key="12">
    <source>
        <dbReference type="ARBA" id="ARBA00042242"/>
    </source>
</evidence>
<keyword evidence="8 14" id="KW-0658">Purine biosynthesis</keyword>
<evidence type="ECO:0000256" key="6">
    <source>
        <dbReference type="ARBA" id="ARBA00022723"/>
    </source>
</evidence>
<dbReference type="Pfam" id="PF01071">
    <property type="entry name" value="GARS_A"/>
    <property type="match status" value="1"/>
</dbReference>
<dbReference type="InterPro" id="IPR020559">
    <property type="entry name" value="PRibGlycinamide_synth_CS"/>
</dbReference>
<dbReference type="FunFam" id="3.90.600.10:FF:000001">
    <property type="entry name" value="Trifunctional purine biosynthetic protein adenosine-3"/>
    <property type="match status" value="1"/>
</dbReference>
<dbReference type="SUPFAM" id="SSF51246">
    <property type="entry name" value="Rudiment single hybrid motif"/>
    <property type="match status" value="1"/>
</dbReference>
<dbReference type="InterPro" id="IPR016185">
    <property type="entry name" value="PreATP-grasp_dom_sf"/>
</dbReference>
<evidence type="ECO:0000256" key="13">
    <source>
        <dbReference type="ARBA" id="ARBA00042864"/>
    </source>
</evidence>
<feature type="domain" description="ATP-grasp" evidence="16">
    <location>
        <begin position="107"/>
        <end position="313"/>
    </location>
</feature>
<evidence type="ECO:0000256" key="2">
    <source>
        <dbReference type="ARBA" id="ARBA00001946"/>
    </source>
</evidence>
<dbReference type="GO" id="GO:0046872">
    <property type="term" value="F:metal ion binding"/>
    <property type="evidence" value="ECO:0007669"/>
    <property type="project" value="UniProtKB-KW"/>
</dbReference>
<dbReference type="PANTHER" id="PTHR43472:SF1">
    <property type="entry name" value="PHOSPHORIBOSYLAMINE--GLYCINE LIGASE, CHLOROPLASTIC"/>
    <property type="match status" value="1"/>
</dbReference>
<comment type="pathway">
    <text evidence="3 14">Purine metabolism; IMP biosynthesis via de novo pathway; N(1)-(5-phospho-D-ribosyl)glycinamide from 5-phospho-alpha-D-ribose 1-diphosphate: step 2/2.</text>
</comment>
<dbReference type="InterPro" id="IPR020561">
    <property type="entry name" value="PRibGlycinamid_synth_ATP-grasp"/>
</dbReference>
<dbReference type="FunFam" id="3.30.470.20:FF:000018">
    <property type="entry name" value="Trifunctional purine biosynthetic protein adenosine-3"/>
    <property type="match status" value="1"/>
</dbReference>
<dbReference type="RefSeq" id="WP_289269206.1">
    <property type="nucleotide sequence ID" value="NZ_OX365700.1"/>
</dbReference>
<evidence type="ECO:0000256" key="9">
    <source>
        <dbReference type="ARBA" id="ARBA00022840"/>
    </source>
</evidence>
<dbReference type="GO" id="GO:0006189">
    <property type="term" value="P:'de novo' IMP biosynthetic process"/>
    <property type="evidence" value="ECO:0007669"/>
    <property type="project" value="UniProtKB-UniRule"/>
</dbReference>
<dbReference type="InterPro" id="IPR020560">
    <property type="entry name" value="PRibGlycinamide_synth_C-dom"/>
</dbReference>
<evidence type="ECO:0000259" key="16">
    <source>
        <dbReference type="PROSITE" id="PS50975"/>
    </source>
</evidence>
<dbReference type="Gene3D" id="3.30.1490.20">
    <property type="entry name" value="ATP-grasp fold, A domain"/>
    <property type="match status" value="1"/>
</dbReference>
<reference evidence="17" key="1">
    <citation type="submission" date="2022-10" db="EMBL/GenBank/DDBJ databases">
        <authorList>
            <person name="Koch H."/>
        </authorList>
    </citation>
    <scope>NUCLEOTIDE SEQUENCE</scope>
    <source>
        <strain evidence="17">DNF</strain>
    </source>
</reference>
<evidence type="ECO:0000256" key="10">
    <source>
        <dbReference type="ARBA" id="ARBA00023211"/>
    </source>
</evidence>
<dbReference type="PROSITE" id="PS00184">
    <property type="entry name" value="GARS"/>
    <property type="match status" value="1"/>
</dbReference>
<dbReference type="Proteomes" id="UP001179121">
    <property type="component" value="Chromosome"/>
</dbReference>
<dbReference type="InterPro" id="IPR011761">
    <property type="entry name" value="ATP-grasp"/>
</dbReference>
<dbReference type="FunFam" id="3.40.50.20:FF:000006">
    <property type="entry name" value="Phosphoribosylamine--glycine ligase, chloroplastic"/>
    <property type="match status" value="1"/>
</dbReference>
<proteinExistence type="inferred from homology"/>
<dbReference type="GO" id="GO:0005524">
    <property type="term" value="F:ATP binding"/>
    <property type="evidence" value="ECO:0007669"/>
    <property type="project" value="UniProtKB-UniRule"/>
</dbReference>